<evidence type="ECO:0008006" key="3">
    <source>
        <dbReference type="Google" id="ProtNLM"/>
    </source>
</evidence>
<evidence type="ECO:0000313" key="1">
    <source>
        <dbReference type="EMBL" id="GHP09280.1"/>
    </source>
</evidence>
<accession>A0A830HU41</accession>
<dbReference type="Pfam" id="PF00106">
    <property type="entry name" value="adh_short"/>
    <property type="match status" value="1"/>
</dbReference>
<dbReference type="OrthoDB" id="417891at2759"/>
<gene>
    <name evidence="1" type="ORF">PPROV_000801700</name>
</gene>
<dbReference type="InterPro" id="IPR002347">
    <property type="entry name" value="SDR_fam"/>
</dbReference>
<proteinExistence type="predicted"/>
<dbReference type="Gene3D" id="3.40.50.720">
    <property type="entry name" value="NAD(P)-binding Rossmann-like Domain"/>
    <property type="match status" value="1"/>
</dbReference>
<reference evidence="1" key="1">
    <citation type="submission" date="2020-10" db="EMBL/GenBank/DDBJ databases">
        <title>Unveiling of a novel bifunctional photoreceptor, Dualchrome1, isolated from a cosmopolitan green alga.</title>
        <authorList>
            <person name="Suzuki S."/>
            <person name="Kawachi M."/>
        </authorList>
    </citation>
    <scope>NUCLEOTIDE SEQUENCE</scope>
    <source>
        <strain evidence="1">NIES 2893</strain>
    </source>
</reference>
<protein>
    <recommendedName>
        <fullName evidence="3">Dehydrogenase/reductase SDR family member 12</fullName>
    </recommendedName>
</protein>
<dbReference type="Proteomes" id="UP000660262">
    <property type="component" value="Unassembled WGS sequence"/>
</dbReference>
<name>A0A830HU41_9CHLO</name>
<keyword evidence="2" id="KW-1185">Reference proteome</keyword>
<evidence type="ECO:0000313" key="2">
    <source>
        <dbReference type="Proteomes" id="UP000660262"/>
    </source>
</evidence>
<dbReference type="PRINTS" id="PR00081">
    <property type="entry name" value="GDHRDH"/>
</dbReference>
<sequence>MAVSLLPHGPLALLRQTSFVLNGIVNFTQAGFHRNSKHFPSLSSGLTNLAGVLCVVTGANAGLGYAAALALANRGASVVCVCRNASRGEAAVSAIKAETGNENVTLQHCDISSLEDSRNLANFLRGKPVHCLINNAGVLLSERQTTVFNKKEVESSFAINTLGTFAVTETLMPNLMLAADAPHAQLGKPRVVTVTSGGMYTAPLESCDFDPPIAQAGRNFDGVKLYAMHKRQQVALTEHWHRSYPSITFVSMHPGWAETPGVQNALPSFSAQMQGKLRTPEQGADTVVWLASLPSDAPELQGGALYFDRQQVRKQLWFGFGTHHSEEAIKELGENLHKYI</sequence>
<dbReference type="PANTHER" id="PTHR44656:SF7">
    <property type="entry name" value="DEHYDROGENASE_REDUCTASE SDR FAMILY MEMBER 12"/>
    <property type="match status" value="1"/>
</dbReference>
<dbReference type="EMBL" id="BNJQ01000024">
    <property type="protein sequence ID" value="GHP09280.1"/>
    <property type="molecule type" value="Genomic_DNA"/>
</dbReference>
<dbReference type="PANTHER" id="PTHR44656">
    <property type="entry name" value="DEHYDROGENASE/REDUCTASE SDR FAMILY MEMBER 12"/>
    <property type="match status" value="1"/>
</dbReference>
<dbReference type="InterPro" id="IPR052992">
    <property type="entry name" value="SDR_member_12"/>
</dbReference>
<dbReference type="SUPFAM" id="SSF51735">
    <property type="entry name" value="NAD(P)-binding Rossmann-fold domains"/>
    <property type="match status" value="1"/>
</dbReference>
<comment type="caution">
    <text evidence="1">The sequence shown here is derived from an EMBL/GenBank/DDBJ whole genome shotgun (WGS) entry which is preliminary data.</text>
</comment>
<dbReference type="AlphaFoldDB" id="A0A830HU41"/>
<organism evidence="1 2">
    <name type="scientific">Pycnococcus provasolii</name>
    <dbReference type="NCBI Taxonomy" id="41880"/>
    <lineage>
        <taxon>Eukaryota</taxon>
        <taxon>Viridiplantae</taxon>
        <taxon>Chlorophyta</taxon>
        <taxon>Pseudoscourfieldiophyceae</taxon>
        <taxon>Pseudoscourfieldiales</taxon>
        <taxon>Pycnococcaceae</taxon>
        <taxon>Pycnococcus</taxon>
    </lineage>
</organism>
<dbReference type="InterPro" id="IPR036291">
    <property type="entry name" value="NAD(P)-bd_dom_sf"/>
</dbReference>